<keyword evidence="6" id="KW-1185">Reference proteome</keyword>
<proteinExistence type="inferred from homology"/>
<comment type="caution">
    <text evidence="5">The sequence shown here is derived from an EMBL/GenBank/DDBJ whole genome shotgun (WGS) entry which is preliminary data.</text>
</comment>
<reference evidence="5 6" key="1">
    <citation type="submission" date="2019-12" db="EMBL/GenBank/DDBJ databases">
        <title>The draft genomic sequence of strain Chitinophaga oryziterrae JCM 16595.</title>
        <authorList>
            <person name="Zhang X."/>
        </authorList>
    </citation>
    <scope>NUCLEOTIDE SEQUENCE [LARGE SCALE GENOMIC DNA]</scope>
    <source>
        <strain evidence="5 6">JCM 16595</strain>
    </source>
</reference>
<evidence type="ECO:0000256" key="2">
    <source>
        <dbReference type="ARBA" id="ARBA00023015"/>
    </source>
</evidence>
<sequence length="165" mass="18619">MQQSAVHIDDYILTERLMAGDPVARELIYDHYGPALYNIILEVIADNEKAENALTQVFVYIFNDAVAYRESGDITLFGWMRRVARQMALKVAVGELGDNGTMMNSGSLLLRFTMGLPEGIQTVFRLCYYKGLSKEAVARMLGLQPEEVASQLREAMIAFRKFLNN</sequence>
<dbReference type="SUPFAM" id="SSF88659">
    <property type="entry name" value="Sigma3 and sigma4 domains of RNA polymerase sigma factors"/>
    <property type="match status" value="1"/>
</dbReference>
<gene>
    <name evidence="5" type="ORF">GO495_26725</name>
</gene>
<keyword evidence="4" id="KW-0804">Transcription</keyword>
<dbReference type="OrthoDB" id="661407at2"/>
<dbReference type="InterPro" id="IPR036388">
    <property type="entry name" value="WH-like_DNA-bd_sf"/>
</dbReference>
<protein>
    <recommendedName>
        <fullName evidence="7">Sigma-70 family RNA polymerase sigma factor</fullName>
    </recommendedName>
</protein>
<dbReference type="RefSeq" id="WP_157303016.1">
    <property type="nucleotide sequence ID" value="NZ_BAAAZB010000021.1"/>
</dbReference>
<accession>A0A6N8JIW3</accession>
<evidence type="ECO:0000256" key="4">
    <source>
        <dbReference type="ARBA" id="ARBA00023163"/>
    </source>
</evidence>
<dbReference type="PANTHER" id="PTHR43133">
    <property type="entry name" value="RNA POLYMERASE ECF-TYPE SIGMA FACTO"/>
    <property type="match status" value="1"/>
</dbReference>
<dbReference type="InterPro" id="IPR039425">
    <property type="entry name" value="RNA_pol_sigma-70-like"/>
</dbReference>
<keyword evidence="3" id="KW-0731">Sigma factor</keyword>
<dbReference type="SUPFAM" id="SSF88946">
    <property type="entry name" value="Sigma2 domain of RNA polymerase sigma factors"/>
    <property type="match status" value="1"/>
</dbReference>
<evidence type="ECO:0000313" key="5">
    <source>
        <dbReference type="EMBL" id="MVT44218.1"/>
    </source>
</evidence>
<dbReference type="AlphaFoldDB" id="A0A6N8JIW3"/>
<dbReference type="GO" id="GO:0016987">
    <property type="term" value="F:sigma factor activity"/>
    <property type="evidence" value="ECO:0007669"/>
    <property type="project" value="UniProtKB-KW"/>
</dbReference>
<dbReference type="GO" id="GO:0006352">
    <property type="term" value="P:DNA-templated transcription initiation"/>
    <property type="evidence" value="ECO:0007669"/>
    <property type="project" value="InterPro"/>
</dbReference>
<dbReference type="Gene3D" id="1.10.10.10">
    <property type="entry name" value="Winged helix-like DNA-binding domain superfamily/Winged helix DNA-binding domain"/>
    <property type="match status" value="1"/>
</dbReference>
<dbReference type="Gene3D" id="1.10.1740.10">
    <property type="match status" value="1"/>
</dbReference>
<keyword evidence="2" id="KW-0805">Transcription regulation</keyword>
<evidence type="ECO:0000313" key="6">
    <source>
        <dbReference type="Proteomes" id="UP000468388"/>
    </source>
</evidence>
<dbReference type="InterPro" id="IPR013325">
    <property type="entry name" value="RNA_pol_sigma_r2"/>
</dbReference>
<comment type="similarity">
    <text evidence="1">Belongs to the sigma-70 factor family. ECF subfamily.</text>
</comment>
<dbReference type="Proteomes" id="UP000468388">
    <property type="component" value="Unassembled WGS sequence"/>
</dbReference>
<dbReference type="InterPro" id="IPR013324">
    <property type="entry name" value="RNA_pol_sigma_r3/r4-like"/>
</dbReference>
<name>A0A6N8JIW3_9BACT</name>
<dbReference type="PANTHER" id="PTHR43133:SF46">
    <property type="entry name" value="RNA POLYMERASE SIGMA-70 FACTOR ECF SUBFAMILY"/>
    <property type="match status" value="1"/>
</dbReference>
<evidence type="ECO:0000256" key="1">
    <source>
        <dbReference type="ARBA" id="ARBA00010641"/>
    </source>
</evidence>
<evidence type="ECO:0000256" key="3">
    <source>
        <dbReference type="ARBA" id="ARBA00023082"/>
    </source>
</evidence>
<dbReference type="EMBL" id="WRXO01000010">
    <property type="protein sequence ID" value="MVT44218.1"/>
    <property type="molecule type" value="Genomic_DNA"/>
</dbReference>
<evidence type="ECO:0008006" key="7">
    <source>
        <dbReference type="Google" id="ProtNLM"/>
    </source>
</evidence>
<organism evidence="5 6">
    <name type="scientific">Chitinophaga oryziterrae</name>
    <dbReference type="NCBI Taxonomy" id="1031224"/>
    <lineage>
        <taxon>Bacteria</taxon>
        <taxon>Pseudomonadati</taxon>
        <taxon>Bacteroidota</taxon>
        <taxon>Chitinophagia</taxon>
        <taxon>Chitinophagales</taxon>
        <taxon>Chitinophagaceae</taxon>
        <taxon>Chitinophaga</taxon>
    </lineage>
</organism>